<evidence type="ECO:0000259" key="1">
    <source>
        <dbReference type="PROSITE" id="PS50043"/>
    </source>
</evidence>
<comment type="caution">
    <text evidence="2">The sequence shown here is derived from an EMBL/GenBank/DDBJ whole genome shotgun (WGS) entry which is preliminary data.</text>
</comment>
<dbReference type="PROSITE" id="PS50043">
    <property type="entry name" value="HTH_LUXR_2"/>
    <property type="match status" value="1"/>
</dbReference>
<dbReference type="InterPro" id="IPR016032">
    <property type="entry name" value="Sig_transdc_resp-reg_C-effctor"/>
</dbReference>
<dbReference type="RefSeq" id="WP_045315676.1">
    <property type="nucleotide sequence ID" value="NZ_JYJG01000291.1"/>
</dbReference>
<feature type="domain" description="HTH luxR-type" evidence="1">
    <location>
        <begin position="121"/>
        <end position="186"/>
    </location>
</feature>
<name>A0A0F0GLL6_LENAE</name>
<evidence type="ECO:0000313" key="3">
    <source>
        <dbReference type="Proteomes" id="UP000033393"/>
    </source>
</evidence>
<dbReference type="SUPFAM" id="SSF46894">
    <property type="entry name" value="C-terminal effector domain of the bipartite response regulators"/>
    <property type="match status" value="1"/>
</dbReference>
<dbReference type="PRINTS" id="PR00038">
    <property type="entry name" value="HTHLUXR"/>
</dbReference>
<dbReference type="InterPro" id="IPR036388">
    <property type="entry name" value="WH-like_DNA-bd_sf"/>
</dbReference>
<dbReference type="Pfam" id="PF00196">
    <property type="entry name" value="GerE"/>
    <property type="match status" value="1"/>
</dbReference>
<protein>
    <recommendedName>
        <fullName evidence="1">HTH luxR-type domain-containing protein</fullName>
    </recommendedName>
</protein>
<dbReference type="InterPro" id="IPR051797">
    <property type="entry name" value="TrmB-like"/>
</dbReference>
<sequence>MNVINAGVQRLLASASHEVLVMGGALNNIRRVDHENLRRGVRYRVLVPDADRLLPQLGAFVLAGGDVRTLPQVPANAVVVDGAHAVLASDQTVAVFALTSVVTTTAELFERLWRTATPFTDRPHATGLTARERDLLVLLNIGCTDESAAARLDVSVRTVRRMVADLMNRLGARSRFQAGAKAADRGWLLEEAS</sequence>
<gene>
    <name evidence="2" type="ORF">UK23_33215</name>
</gene>
<dbReference type="InterPro" id="IPR000792">
    <property type="entry name" value="Tscrpt_reg_LuxR_C"/>
</dbReference>
<dbReference type="Gene3D" id="1.10.10.10">
    <property type="entry name" value="Winged helix-like DNA-binding domain superfamily/Winged helix DNA-binding domain"/>
    <property type="match status" value="1"/>
</dbReference>
<dbReference type="PANTHER" id="PTHR34293:SF1">
    <property type="entry name" value="HTH-TYPE TRANSCRIPTIONAL REGULATOR TRMBL2"/>
    <property type="match status" value="1"/>
</dbReference>
<dbReference type="SMART" id="SM00421">
    <property type="entry name" value="HTH_LUXR"/>
    <property type="match status" value="1"/>
</dbReference>
<keyword evidence="3" id="KW-1185">Reference proteome</keyword>
<proteinExistence type="predicted"/>
<dbReference type="EMBL" id="JYJG01000291">
    <property type="protein sequence ID" value="KJK43431.1"/>
    <property type="molecule type" value="Genomic_DNA"/>
</dbReference>
<dbReference type="AlphaFoldDB" id="A0A0F0GLL6"/>
<dbReference type="CDD" id="cd06170">
    <property type="entry name" value="LuxR_C_like"/>
    <property type="match status" value="1"/>
</dbReference>
<evidence type="ECO:0000313" key="2">
    <source>
        <dbReference type="EMBL" id="KJK43431.1"/>
    </source>
</evidence>
<dbReference type="GO" id="GO:0006355">
    <property type="term" value="P:regulation of DNA-templated transcription"/>
    <property type="evidence" value="ECO:0007669"/>
    <property type="project" value="InterPro"/>
</dbReference>
<dbReference type="Proteomes" id="UP000033393">
    <property type="component" value="Unassembled WGS sequence"/>
</dbReference>
<dbReference type="PATRIC" id="fig|68170.10.peg.8628"/>
<dbReference type="PANTHER" id="PTHR34293">
    <property type="entry name" value="HTH-TYPE TRANSCRIPTIONAL REGULATOR TRMBL2"/>
    <property type="match status" value="1"/>
</dbReference>
<accession>A0A0F0GLL6</accession>
<dbReference type="GO" id="GO:0003677">
    <property type="term" value="F:DNA binding"/>
    <property type="evidence" value="ECO:0007669"/>
    <property type="project" value="InterPro"/>
</dbReference>
<reference evidence="2 3" key="1">
    <citation type="submission" date="2015-02" db="EMBL/GenBank/DDBJ databases">
        <authorList>
            <person name="Ju K.-S."/>
            <person name="Doroghazi J.R."/>
            <person name="Metcalf W."/>
        </authorList>
    </citation>
    <scope>NUCLEOTIDE SEQUENCE [LARGE SCALE GENOMIC DNA]</scope>
    <source>
        <strain evidence="2 3">NRRL B-16140</strain>
    </source>
</reference>
<organism evidence="2 3">
    <name type="scientific">Lentzea aerocolonigenes</name>
    <name type="common">Lechevalieria aerocolonigenes</name>
    <name type="synonym">Saccharothrix aerocolonigenes</name>
    <dbReference type="NCBI Taxonomy" id="68170"/>
    <lineage>
        <taxon>Bacteria</taxon>
        <taxon>Bacillati</taxon>
        <taxon>Actinomycetota</taxon>
        <taxon>Actinomycetes</taxon>
        <taxon>Pseudonocardiales</taxon>
        <taxon>Pseudonocardiaceae</taxon>
        <taxon>Lentzea</taxon>
    </lineage>
</organism>
<dbReference type="OrthoDB" id="4266042at2"/>